<dbReference type="KEGG" id="bcom:BAUCODRAFT_402046"/>
<proteinExistence type="predicted"/>
<feature type="region of interest" description="Disordered" evidence="1">
    <location>
        <begin position="227"/>
        <end position="336"/>
    </location>
</feature>
<sequence>MNGAETPVWKASIAIRAKPSVVNREPRPSRSLSRVAKAARRAADRSSSTKRQAALPPELKMTKLERAPANLVESPHEQEEAAKERKDSRRESGPMEEGEHGKAQCVIFTDGEDAGTSGDRRPDVSRIPTSICKGKQPASTARTPVSPRGFQEPSFPPSPSDEGRSQGQRTRTSPDRKAEHIRELGFEPTETEGVYLRASPEKPDHSVERPSVSEMQRRMREYMIAHSRQIVEKEPDGRRRASLIPAGCETAPSPKGEEDHGKLAITLTGARYPPDIGSAPNGLPPPNEDSRNVSAGSDGGFTGRSAGKILPGESCRSPEHAASSQRRGSGRAGYENFTPFCAGNEIGMSVSSGKPIAAAVPPQVPPRPKREGGSGEVRVNMGAAEQDALHHDDGTVVQLVEGRRTEQGESERVLVVTPGRQGSQAFGLAPGSGRQEYRFPGAPSGVVGGERAVGGTAADGRGDGVGSVGAAVSKEEEVLRVPPPSPTLPPRELGEEVEEMAMMMLSRHERRERRRERWGRSEEREGSRDRHRQTRSRSRSKTPKPPKNRIPTPMPRALPSTAMARPVAEEGEEEEEMADRTYIRDYAENTSDAFYTTNDMLRAKVFLPMPRATRDMASAARRQARLDKYGDVAWEARAVLPDGSGYPAMQRHLDEKQIKAYKESVEKRQQENVKKYGGYLVYGPAGGVVRVTEEGQRVGGELLVKAEEEKEREEARKNVEAIAALDAIDYNSDTDTDELLAKIKAASLIDPNSTLLSPDREIYDPVNAEAEKKKDEDAKASLDSPRSDSPVSAIYDPAGAEAKKQ</sequence>
<feature type="compositionally biased region" description="Basic residues" evidence="1">
    <location>
        <begin position="508"/>
        <end position="517"/>
    </location>
</feature>
<keyword evidence="3" id="KW-1185">Reference proteome</keyword>
<evidence type="ECO:0000313" key="3">
    <source>
        <dbReference type="Proteomes" id="UP000011761"/>
    </source>
</evidence>
<feature type="compositionally biased region" description="Basic and acidic residues" evidence="1">
    <location>
        <begin position="172"/>
        <end position="185"/>
    </location>
</feature>
<protein>
    <submittedName>
        <fullName evidence="2">Uncharacterized protein</fullName>
    </submittedName>
</protein>
<dbReference type="EMBL" id="KB445552">
    <property type="protein sequence ID" value="EMC99400.1"/>
    <property type="molecule type" value="Genomic_DNA"/>
</dbReference>
<feature type="region of interest" description="Disordered" evidence="1">
    <location>
        <begin position="417"/>
        <end position="578"/>
    </location>
</feature>
<dbReference type="HOGENOM" id="CLU_349824_0_0_1"/>
<feature type="region of interest" description="Disordered" evidence="1">
    <location>
        <begin position="754"/>
        <end position="805"/>
    </location>
</feature>
<feature type="compositionally biased region" description="Basic and acidic residues" evidence="1">
    <location>
        <begin position="74"/>
        <end position="102"/>
    </location>
</feature>
<feature type="compositionally biased region" description="Basic and acidic residues" evidence="1">
    <location>
        <begin position="518"/>
        <end position="528"/>
    </location>
</feature>
<gene>
    <name evidence="2" type="ORF">BAUCODRAFT_402046</name>
</gene>
<organism evidence="2 3">
    <name type="scientific">Baudoinia panamericana (strain UAMH 10762)</name>
    <name type="common">Angels' share fungus</name>
    <name type="synonym">Baudoinia compniacensis (strain UAMH 10762)</name>
    <dbReference type="NCBI Taxonomy" id="717646"/>
    <lineage>
        <taxon>Eukaryota</taxon>
        <taxon>Fungi</taxon>
        <taxon>Dikarya</taxon>
        <taxon>Ascomycota</taxon>
        <taxon>Pezizomycotina</taxon>
        <taxon>Dothideomycetes</taxon>
        <taxon>Dothideomycetidae</taxon>
        <taxon>Mycosphaerellales</taxon>
        <taxon>Teratosphaeriaceae</taxon>
        <taxon>Baudoinia</taxon>
    </lineage>
</organism>
<evidence type="ECO:0000313" key="2">
    <source>
        <dbReference type="EMBL" id="EMC99400.1"/>
    </source>
</evidence>
<dbReference type="OMA" id="VEEMAMM"/>
<feature type="compositionally biased region" description="Basic and acidic residues" evidence="1">
    <location>
        <begin position="199"/>
        <end position="208"/>
    </location>
</feature>
<name>M2NJT5_BAUPA</name>
<dbReference type="AlphaFoldDB" id="M2NJT5"/>
<reference evidence="2 3" key="1">
    <citation type="journal article" date="2012" name="PLoS Pathog.">
        <title>Diverse lifestyles and strategies of plant pathogenesis encoded in the genomes of eighteen Dothideomycetes fungi.</title>
        <authorList>
            <person name="Ohm R.A."/>
            <person name="Feau N."/>
            <person name="Henrissat B."/>
            <person name="Schoch C.L."/>
            <person name="Horwitz B.A."/>
            <person name="Barry K.W."/>
            <person name="Condon B.J."/>
            <person name="Copeland A.C."/>
            <person name="Dhillon B."/>
            <person name="Glaser F."/>
            <person name="Hesse C.N."/>
            <person name="Kosti I."/>
            <person name="LaButti K."/>
            <person name="Lindquist E.A."/>
            <person name="Lucas S."/>
            <person name="Salamov A.A."/>
            <person name="Bradshaw R.E."/>
            <person name="Ciuffetti L."/>
            <person name="Hamelin R.C."/>
            <person name="Kema G.H.J."/>
            <person name="Lawrence C."/>
            <person name="Scott J.A."/>
            <person name="Spatafora J.W."/>
            <person name="Turgeon B.G."/>
            <person name="de Wit P.J.G.M."/>
            <person name="Zhong S."/>
            <person name="Goodwin S.B."/>
            <person name="Grigoriev I.V."/>
        </authorList>
    </citation>
    <scope>NUCLEOTIDE SEQUENCE [LARGE SCALE GENOMIC DNA]</scope>
    <source>
        <strain evidence="2 3">UAMH 10762</strain>
    </source>
</reference>
<dbReference type="RefSeq" id="XP_007674279.1">
    <property type="nucleotide sequence ID" value="XM_007676089.1"/>
</dbReference>
<accession>M2NJT5</accession>
<feature type="compositionally biased region" description="Basic and acidic residues" evidence="1">
    <location>
        <begin position="758"/>
        <end position="780"/>
    </location>
</feature>
<dbReference type="Proteomes" id="UP000011761">
    <property type="component" value="Unassembled WGS sequence"/>
</dbReference>
<feature type="compositionally biased region" description="Basic residues" evidence="1">
    <location>
        <begin position="529"/>
        <end position="547"/>
    </location>
</feature>
<evidence type="ECO:0000256" key="1">
    <source>
        <dbReference type="SAM" id="MobiDB-lite"/>
    </source>
</evidence>
<dbReference type="GeneID" id="19113959"/>
<feature type="compositionally biased region" description="Basic and acidic residues" evidence="1">
    <location>
        <begin position="227"/>
        <end position="239"/>
    </location>
</feature>
<feature type="region of interest" description="Disordered" evidence="1">
    <location>
        <begin position="19"/>
        <end position="214"/>
    </location>
</feature>
<feature type="region of interest" description="Disordered" evidence="1">
    <location>
        <begin position="357"/>
        <end position="376"/>
    </location>
</feature>